<dbReference type="RefSeq" id="WP_291107116.1">
    <property type="nucleotide sequence ID" value="NZ_LT599032.1"/>
</dbReference>
<evidence type="ECO:0000313" key="1">
    <source>
        <dbReference type="EMBL" id="SBW01947.1"/>
    </source>
</evidence>
<organism evidence="1">
    <name type="scientific">uncultured Dysgonomonas sp</name>
    <dbReference type="NCBI Taxonomy" id="206096"/>
    <lineage>
        <taxon>Bacteria</taxon>
        <taxon>Pseudomonadati</taxon>
        <taxon>Bacteroidota</taxon>
        <taxon>Bacteroidia</taxon>
        <taxon>Bacteroidales</taxon>
        <taxon>Dysgonomonadaceae</taxon>
        <taxon>Dysgonomonas</taxon>
        <taxon>environmental samples</taxon>
    </lineage>
</organism>
<accession>A0A212JRA5</accession>
<protein>
    <submittedName>
        <fullName evidence="1">Uncharacterized protein</fullName>
    </submittedName>
</protein>
<dbReference type="EMBL" id="FLUM01000003">
    <property type="protein sequence ID" value="SBW01947.1"/>
    <property type="molecule type" value="Genomic_DNA"/>
</dbReference>
<proteinExistence type="predicted"/>
<name>A0A212JRA5_9BACT</name>
<sequence>MKKVLIGAALGAAAIYAVSRLYKQGKLDGFCDDMNKFASKAKRNLKNVADVGKNQVEYIKDRVEYELNNGKESK</sequence>
<reference evidence="1" key="1">
    <citation type="submission" date="2016-04" db="EMBL/GenBank/DDBJ databases">
        <authorList>
            <person name="Evans L.H."/>
            <person name="Alamgir A."/>
            <person name="Owens N."/>
            <person name="Weber N.D."/>
            <person name="Virtaneva K."/>
            <person name="Barbian K."/>
            <person name="Babar A."/>
            <person name="Rosenke K."/>
        </authorList>
    </citation>
    <scope>NUCLEOTIDE SEQUENCE</scope>
    <source>
        <strain evidence="1">86-1</strain>
    </source>
</reference>
<gene>
    <name evidence="1" type="ORF">KL86DYS1_30138</name>
</gene>
<dbReference type="AlphaFoldDB" id="A0A212JRA5"/>